<keyword evidence="2" id="KW-1185">Reference proteome</keyword>
<accession>A0ACB9BZD0</accession>
<proteinExistence type="predicted"/>
<organism evidence="1 2">
    <name type="scientific">Smallanthus sonchifolius</name>
    <dbReference type="NCBI Taxonomy" id="185202"/>
    <lineage>
        <taxon>Eukaryota</taxon>
        <taxon>Viridiplantae</taxon>
        <taxon>Streptophyta</taxon>
        <taxon>Embryophyta</taxon>
        <taxon>Tracheophyta</taxon>
        <taxon>Spermatophyta</taxon>
        <taxon>Magnoliopsida</taxon>
        <taxon>eudicotyledons</taxon>
        <taxon>Gunneridae</taxon>
        <taxon>Pentapetalae</taxon>
        <taxon>asterids</taxon>
        <taxon>campanulids</taxon>
        <taxon>Asterales</taxon>
        <taxon>Asteraceae</taxon>
        <taxon>Asteroideae</taxon>
        <taxon>Heliantheae alliance</taxon>
        <taxon>Millerieae</taxon>
        <taxon>Smallanthus</taxon>
    </lineage>
</organism>
<reference evidence="1 2" key="2">
    <citation type="journal article" date="2022" name="Mol. Ecol. Resour.">
        <title>The genomes of chicory, endive, great burdock and yacon provide insights into Asteraceae paleo-polyploidization history and plant inulin production.</title>
        <authorList>
            <person name="Fan W."/>
            <person name="Wang S."/>
            <person name="Wang H."/>
            <person name="Wang A."/>
            <person name="Jiang F."/>
            <person name="Liu H."/>
            <person name="Zhao H."/>
            <person name="Xu D."/>
            <person name="Zhang Y."/>
        </authorList>
    </citation>
    <scope>NUCLEOTIDE SEQUENCE [LARGE SCALE GENOMIC DNA]</scope>
    <source>
        <strain evidence="2">cv. Yunnan</strain>
        <tissue evidence="1">Leaves</tissue>
    </source>
</reference>
<sequence length="542" mass="61235">MSYLLPHLHSGWAVDQAILAEEERLVVIRFGHDWDETCMQMDEVLASVAETLKNFAVIYLVDITEVPDFNTMYELYDPSTVMFFFRNKHIMIDLGTGNNNKINWAMKDKQEFIDIVETVYRGARKGRGLVIAPKDYSTKYHIDLLVILSIPNYTQTLFVGQGFCETSVLTHLHSLTHSLPVLGSQMILTHGAVRPSPFNLTRLALLTRHLSISNNNPFSISVSRHGSSRSPSQFTPILSVASQQSISSVQKGDQISLEQPEIIFMGTGTSEGIPRVSCLTDPLKKCAVCSKAVEPGNKNRRLNTSILIRFPKPSGICNILIDAGKFFYQSALRWFPTYGIRTIDAVVITHSHADAIGGLDDLRDWTNNVQPHIPIYVAERDFEVMKKTHYYLVDTSVVTPGAAVSELQFDIIHEKPFIVHDLKFTPLPVWHGRNYRSLGFRFGNVCYISDVSEIPDETYPLLRDCEILIMDALRPDRSSSTHFGLPKALEEVRKIKPKRTLFTGMMHLMDHEKVNEGLLKLMETEGLDVQLSYDGLRVPINL</sequence>
<dbReference type="EMBL" id="CM042039">
    <property type="protein sequence ID" value="KAI3727330.1"/>
    <property type="molecule type" value="Genomic_DNA"/>
</dbReference>
<evidence type="ECO:0000313" key="1">
    <source>
        <dbReference type="EMBL" id="KAI3727330.1"/>
    </source>
</evidence>
<comment type="caution">
    <text evidence="1">The sequence shown here is derived from an EMBL/GenBank/DDBJ whole genome shotgun (WGS) entry which is preliminary data.</text>
</comment>
<protein>
    <submittedName>
        <fullName evidence="1">Uncharacterized protein</fullName>
    </submittedName>
</protein>
<evidence type="ECO:0000313" key="2">
    <source>
        <dbReference type="Proteomes" id="UP001056120"/>
    </source>
</evidence>
<reference evidence="2" key="1">
    <citation type="journal article" date="2022" name="Mol. Ecol. Resour.">
        <title>The genomes of chicory, endive, great burdock and yacon provide insights into Asteraceae palaeo-polyploidization history and plant inulin production.</title>
        <authorList>
            <person name="Fan W."/>
            <person name="Wang S."/>
            <person name="Wang H."/>
            <person name="Wang A."/>
            <person name="Jiang F."/>
            <person name="Liu H."/>
            <person name="Zhao H."/>
            <person name="Xu D."/>
            <person name="Zhang Y."/>
        </authorList>
    </citation>
    <scope>NUCLEOTIDE SEQUENCE [LARGE SCALE GENOMIC DNA]</scope>
    <source>
        <strain evidence="2">cv. Yunnan</strain>
    </source>
</reference>
<dbReference type="Proteomes" id="UP001056120">
    <property type="component" value="Linkage Group LG22"/>
</dbReference>
<gene>
    <name evidence="1" type="ORF">L1987_67143</name>
</gene>
<name>A0ACB9BZD0_9ASTR</name>